<dbReference type="AlphaFoldDB" id="A0A2S7IFZ9"/>
<dbReference type="OrthoDB" id="118271at2"/>
<dbReference type="NCBIfam" id="TIGR04325">
    <property type="entry name" value="MTase_LIC12133"/>
    <property type="match status" value="1"/>
</dbReference>
<name>A0A2S7IFZ9_9BACT</name>
<evidence type="ECO:0000313" key="2">
    <source>
        <dbReference type="Proteomes" id="UP000239590"/>
    </source>
</evidence>
<dbReference type="InterPro" id="IPR027612">
    <property type="entry name" value="Put_MTase_LIC12133"/>
</dbReference>
<keyword evidence="2" id="KW-1185">Reference proteome</keyword>
<organism evidence="1 2">
    <name type="scientific">Siphonobacter curvatus</name>
    <dbReference type="NCBI Taxonomy" id="2094562"/>
    <lineage>
        <taxon>Bacteria</taxon>
        <taxon>Pseudomonadati</taxon>
        <taxon>Bacteroidota</taxon>
        <taxon>Cytophagia</taxon>
        <taxon>Cytophagales</taxon>
        <taxon>Cytophagaceae</taxon>
        <taxon>Siphonobacter</taxon>
    </lineage>
</organism>
<sequence>MLQGLFKKKATTPAAGWFGRYDSWDQVLQQTTGYDADLILEKTKQALLQVKNGTAVYERDSVLFDQKLYPFPLLTFLLHSAHQKQRPLHVLDFGGSLGSTYYQIKEFLTPQVCQSWNVVEQPHYVRCGNEYFADDVLHFFPSIQACQETYPTDFILLSSVVQYLPQPHTFLEELIGWGFEFILLDRTAFIEEAQDRLTLQRVPPEIYPASYPAWFFHEPTFLAHFQKAYTSVADFTSYVPGEAIMWIDKQPLGYDKGFYLTKP</sequence>
<dbReference type="RefSeq" id="WP_104715840.1">
    <property type="nucleotide sequence ID" value="NZ_PTRA01000007.1"/>
</dbReference>
<reference evidence="2" key="1">
    <citation type="submission" date="2018-02" db="EMBL/GenBank/DDBJ databases">
        <title>Genome sequencing of Solimonas sp. HR-BB.</title>
        <authorList>
            <person name="Lee Y."/>
            <person name="Jeon C.O."/>
        </authorList>
    </citation>
    <scope>NUCLEOTIDE SEQUENCE [LARGE SCALE GENOMIC DNA]</scope>
    <source>
        <strain evidence="2">HR-U</strain>
    </source>
</reference>
<dbReference type="EMBL" id="PTRA01000007">
    <property type="protein sequence ID" value="PQA54150.1"/>
    <property type="molecule type" value="Genomic_DNA"/>
</dbReference>
<gene>
    <name evidence="1" type="ORF">C5O19_23600</name>
</gene>
<accession>A0A2S7IFZ9</accession>
<dbReference type="Proteomes" id="UP000239590">
    <property type="component" value="Unassembled WGS sequence"/>
</dbReference>
<dbReference type="GO" id="GO:0008168">
    <property type="term" value="F:methyltransferase activity"/>
    <property type="evidence" value="ECO:0007669"/>
    <property type="project" value="UniProtKB-KW"/>
</dbReference>
<evidence type="ECO:0000313" key="1">
    <source>
        <dbReference type="EMBL" id="PQA54150.1"/>
    </source>
</evidence>
<protein>
    <submittedName>
        <fullName evidence="1">Methyltransferase, TIGR04325 family</fullName>
    </submittedName>
</protein>
<keyword evidence="1" id="KW-0808">Transferase</keyword>
<keyword evidence="1" id="KW-0489">Methyltransferase</keyword>
<comment type="caution">
    <text evidence="1">The sequence shown here is derived from an EMBL/GenBank/DDBJ whole genome shotgun (WGS) entry which is preliminary data.</text>
</comment>
<proteinExistence type="predicted"/>
<dbReference type="GO" id="GO:0032259">
    <property type="term" value="P:methylation"/>
    <property type="evidence" value="ECO:0007669"/>
    <property type="project" value="UniProtKB-KW"/>
</dbReference>